<dbReference type="GO" id="GO:0005634">
    <property type="term" value="C:nucleus"/>
    <property type="evidence" value="ECO:0007669"/>
    <property type="project" value="UniProtKB-SubCell"/>
</dbReference>
<dbReference type="GeneID" id="24922969"/>
<evidence type="ECO:0000256" key="2">
    <source>
        <dbReference type="ARBA" id="ARBA00023242"/>
    </source>
</evidence>
<reference evidence="5" key="1">
    <citation type="submission" date="2010-02" db="EMBL/GenBank/DDBJ databases">
        <title>Sequencing and annotation of the Blastocystis hominis genome.</title>
        <authorList>
            <person name="Wincker P."/>
        </authorList>
    </citation>
    <scope>NUCLEOTIDE SEQUENCE</scope>
    <source>
        <strain evidence="5">Singapore isolate B</strain>
    </source>
</reference>
<dbReference type="AlphaFoldDB" id="D8MA40"/>
<name>D8MA40_BLAHO</name>
<organism evidence="5">
    <name type="scientific">Blastocystis hominis</name>
    <dbReference type="NCBI Taxonomy" id="12968"/>
    <lineage>
        <taxon>Eukaryota</taxon>
        <taxon>Sar</taxon>
        <taxon>Stramenopiles</taxon>
        <taxon>Bigyra</taxon>
        <taxon>Opalozoa</taxon>
        <taxon>Opalinata</taxon>
        <taxon>Blastocystidae</taxon>
        <taxon>Blastocystis</taxon>
    </lineage>
</organism>
<comment type="subcellular location">
    <subcellularLocation>
        <location evidence="1">Nucleus</location>
    </subcellularLocation>
</comment>
<evidence type="ECO:0000256" key="3">
    <source>
        <dbReference type="SAM" id="MobiDB-lite"/>
    </source>
</evidence>
<dbReference type="Proteomes" id="UP000008312">
    <property type="component" value="Unassembled WGS sequence"/>
</dbReference>
<dbReference type="Pfam" id="PF07808">
    <property type="entry name" value="RED_N"/>
    <property type="match status" value="1"/>
</dbReference>
<protein>
    <recommendedName>
        <fullName evidence="4">RED-like N-terminal domain-containing protein</fullName>
    </recommendedName>
</protein>
<sequence>MSSNLSYYNNFSSGASESIKKIVYNEYRGRKSQKRKEIINEERRQRFEERREKKRKEEEAVQSTYRDRAKERQELGYDRDYEGLLPEDYADLTEEELRLLGGDESRTHLIKGLDMILLEKKRQEIAQEEEEKRQKEEAKHELLVPLFCCSFIQSYTLRNMKPIWQNTFTQSSLIVRLNLKTLPLQRTFFSN</sequence>
<dbReference type="OrthoDB" id="3366823at2759"/>
<dbReference type="InterPro" id="IPR039896">
    <property type="entry name" value="Red-like"/>
</dbReference>
<dbReference type="EMBL" id="FN668689">
    <property type="protein sequence ID" value="CBK24929.2"/>
    <property type="molecule type" value="Genomic_DNA"/>
</dbReference>
<evidence type="ECO:0000313" key="5">
    <source>
        <dbReference type="EMBL" id="CBK24929.2"/>
    </source>
</evidence>
<evidence type="ECO:0000259" key="4">
    <source>
        <dbReference type="Pfam" id="PF07808"/>
    </source>
</evidence>
<dbReference type="PANTHER" id="PTHR12765">
    <property type="entry name" value="RED PROTEIN IK FACTOR CYTOKINE IK"/>
    <property type="match status" value="1"/>
</dbReference>
<dbReference type="InterPro" id="IPR012916">
    <property type="entry name" value="RED_N"/>
</dbReference>
<proteinExistence type="predicted"/>
<dbReference type="RefSeq" id="XP_012898977.1">
    <property type="nucleotide sequence ID" value="XM_013043523.1"/>
</dbReference>
<evidence type="ECO:0000313" key="6">
    <source>
        <dbReference type="Proteomes" id="UP000008312"/>
    </source>
</evidence>
<dbReference type="InParanoid" id="D8MA40"/>
<gene>
    <name evidence="5" type="ORF">GSBLH_T00006845001</name>
</gene>
<feature type="region of interest" description="Disordered" evidence="3">
    <location>
        <begin position="43"/>
        <end position="67"/>
    </location>
</feature>
<keyword evidence="6" id="KW-1185">Reference proteome</keyword>
<accession>D8MA40</accession>
<evidence type="ECO:0000256" key="1">
    <source>
        <dbReference type="ARBA" id="ARBA00004123"/>
    </source>
</evidence>
<feature type="domain" description="RED-like N-terminal" evidence="4">
    <location>
        <begin position="93"/>
        <end position="138"/>
    </location>
</feature>
<keyword evidence="2" id="KW-0539">Nucleus</keyword>